<keyword evidence="2" id="KW-1185">Reference proteome</keyword>
<sequence>MLAVDVFACRCFCVVLRGALHGVVCSDFHLMSNLDVQFQPDFNFQERVEQTCHPQRPHYDLHVACRLPSVEVLPSPVFSIKATTEYSAG</sequence>
<proteinExistence type="predicted"/>
<reference evidence="1 2" key="1">
    <citation type="submission" date="2023-09" db="EMBL/GenBank/DDBJ databases">
        <title>Multi-omics analysis of a traditional fermented food reveals byproduct-associated fungal strains for waste-to-food upcycling.</title>
        <authorList>
            <consortium name="Lawrence Berkeley National Laboratory"/>
            <person name="Rekdal V.M."/>
            <person name="Villalobos-Escobedo J.M."/>
            <person name="Rodriguez-Valeron N."/>
            <person name="Garcia M.O."/>
            <person name="Vasquez D.P."/>
            <person name="Damayanti I."/>
            <person name="Sorensen P.M."/>
            <person name="Baidoo E.E."/>
            <person name="De Carvalho A.C."/>
            <person name="Riley R."/>
            <person name="Lipzen A."/>
            <person name="He G."/>
            <person name="Yan M."/>
            <person name="Haridas S."/>
            <person name="Daum C."/>
            <person name="Yoshinaga Y."/>
            <person name="Ng V."/>
            <person name="Grigoriev I.V."/>
            <person name="Munk R."/>
            <person name="Nuraida L."/>
            <person name="Wijaya C.H."/>
            <person name="Morales P.-C."/>
            <person name="Keasling J.D."/>
        </authorList>
    </citation>
    <scope>NUCLEOTIDE SEQUENCE [LARGE SCALE GENOMIC DNA]</scope>
    <source>
        <strain evidence="1 2">FGSC 2613</strain>
    </source>
</reference>
<protein>
    <recommendedName>
        <fullName evidence="3">Secreted protein</fullName>
    </recommendedName>
</protein>
<accession>A0ABR3DVI4</accession>
<dbReference type="Proteomes" id="UP001451303">
    <property type="component" value="Unassembled WGS sequence"/>
</dbReference>
<evidence type="ECO:0000313" key="1">
    <source>
        <dbReference type="EMBL" id="KAL0475908.1"/>
    </source>
</evidence>
<organism evidence="1 2">
    <name type="scientific">Neurospora intermedia</name>
    <dbReference type="NCBI Taxonomy" id="5142"/>
    <lineage>
        <taxon>Eukaryota</taxon>
        <taxon>Fungi</taxon>
        <taxon>Dikarya</taxon>
        <taxon>Ascomycota</taxon>
        <taxon>Pezizomycotina</taxon>
        <taxon>Sordariomycetes</taxon>
        <taxon>Sordariomycetidae</taxon>
        <taxon>Sordariales</taxon>
        <taxon>Sordariaceae</taxon>
        <taxon>Neurospora</taxon>
    </lineage>
</organism>
<evidence type="ECO:0008006" key="3">
    <source>
        <dbReference type="Google" id="ProtNLM"/>
    </source>
</evidence>
<dbReference type="EMBL" id="JAVLET010000001">
    <property type="protein sequence ID" value="KAL0475908.1"/>
    <property type="molecule type" value="Genomic_DNA"/>
</dbReference>
<name>A0ABR3DVI4_NEUIN</name>
<evidence type="ECO:0000313" key="2">
    <source>
        <dbReference type="Proteomes" id="UP001451303"/>
    </source>
</evidence>
<gene>
    <name evidence="1" type="ORF">QR685DRAFT_514012</name>
</gene>
<comment type="caution">
    <text evidence="1">The sequence shown here is derived from an EMBL/GenBank/DDBJ whole genome shotgun (WGS) entry which is preliminary data.</text>
</comment>